<feature type="region of interest" description="Disordered" evidence="4">
    <location>
        <begin position="407"/>
        <end position="442"/>
    </location>
</feature>
<dbReference type="Gene3D" id="3.30.40.10">
    <property type="entry name" value="Zinc/RING finger domain, C3HC4 (zinc finger)"/>
    <property type="match status" value="1"/>
</dbReference>
<dbReference type="GO" id="GO:0008270">
    <property type="term" value="F:zinc ion binding"/>
    <property type="evidence" value="ECO:0007669"/>
    <property type="project" value="UniProtKB-KW"/>
</dbReference>
<organism evidence="6 7">
    <name type="scientific">Plectus sambesii</name>
    <dbReference type="NCBI Taxonomy" id="2011161"/>
    <lineage>
        <taxon>Eukaryota</taxon>
        <taxon>Metazoa</taxon>
        <taxon>Ecdysozoa</taxon>
        <taxon>Nematoda</taxon>
        <taxon>Chromadorea</taxon>
        <taxon>Plectida</taxon>
        <taxon>Plectina</taxon>
        <taxon>Plectoidea</taxon>
        <taxon>Plectidae</taxon>
        <taxon>Plectus</taxon>
    </lineage>
</organism>
<dbReference type="Proteomes" id="UP000887566">
    <property type="component" value="Unplaced"/>
</dbReference>
<evidence type="ECO:0000256" key="4">
    <source>
        <dbReference type="SAM" id="MobiDB-lite"/>
    </source>
</evidence>
<name>A0A914W3L6_9BILA</name>
<evidence type="ECO:0000256" key="3">
    <source>
        <dbReference type="PROSITE-ProRule" id="PRU00175"/>
    </source>
</evidence>
<keyword evidence="2" id="KW-0862">Zinc</keyword>
<keyword evidence="1 3" id="KW-0479">Metal-binding</keyword>
<dbReference type="InterPro" id="IPR013083">
    <property type="entry name" value="Znf_RING/FYVE/PHD"/>
</dbReference>
<protein>
    <submittedName>
        <fullName evidence="7">RING-type domain-containing protein</fullName>
    </submittedName>
</protein>
<dbReference type="SUPFAM" id="SSF57850">
    <property type="entry name" value="RING/U-box"/>
    <property type="match status" value="1"/>
</dbReference>
<feature type="domain" description="RING-type" evidence="5">
    <location>
        <begin position="453"/>
        <end position="489"/>
    </location>
</feature>
<dbReference type="AlphaFoldDB" id="A0A914W3L6"/>
<sequence>MTSIPAETEWRQSQTLKGWMIQEPVFDDELTTSVMISQRTKAANRFLSALTAAGDSCYSPLCCVRHIFVLNDMEVLPRSNIFAVLPERERVLLFDYSTDRFILIHLIDIACPNVSLTYDKFRTVSGSFEWLVAKAVKREQRVFLFALVAEVRSSRIYLVSYEICLSESRMVLVQEHNLHIKSYKMKSFSCDLLVSERERLGSGSGQLHCVFHYLDEETDIDSAVSHFSVVRIHIDNFGHIHSKKLFKEFLAITGHWRIPFVNDDKIYSIAGDEIPEKMVEIQMSANISDNPNVTVSRLHPHQSATSAFPTQAKWSRPIVNATFALWYVFDKTTNSGECWTLDMGAKQWTKLWDIRENQHAVSHSLTVECPSPSVVLLYGECCDSSCKKSHIYSVHLQTENGEFIEQAGDRQSHGEGSELNLSIGNESDTVTPPLSAASRISEEPEADDGRCFCVACMENSPNVLFLPCKHLVLCINCSNRAGRTCPFCRSTVLHKISGCFLPS</sequence>
<accession>A0A914W3L6</accession>
<evidence type="ECO:0000259" key="5">
    <source>
        <dbReference type="PROSITE" id="PS50089"/>
    </source>
</evidence>
<proteinExistence type="predicted"/>
<dbReference type="Pfam" id="PF13920">
    <property type="entry name" value="zf-C3HC4_3"/>
    <property type="match status" value="1"/>
</dbReference>
<evidence type="ECO:0000313" key="6">
    <source>
        <dbReference type="Proteomes" id="UP000887566"/>
    </source>
</evidence>
<keyword evidence="6" id="KW-1185">Reference proteome</keyword>
<evidence type="ECO:0000256" key="1">
    <source>
        <dbReference type="ARBA" id="ARBA00022771"/>
    </source>
</evidence>
<feature type="compositionally biased region" description="Basic and acidic residues" evidence="4">
    <location>
        <begin position="407"/>
        <end position="416"/>
    </location>
</feature>
<dbReference type="WBParaSite" id="PSAMB.scaffold2956size20409.g19727.t1">
    <property type="protein sequence ID" value="PSAMB.scaffold2956size20409.g19727.t1"/>
    <property type="gene ID" value="PSAMB.scaffold2956size20409.g19727"/>
</dbReference>
<evidence type="ECO:0000313" key="7">
    <source>
        <dbReference type="WBParaSite" id="PSAMB.scaffold2956size20409.g19727.t1"/>
    </source>
</evidence>
<evidence type="ECO:0000256" key="2">
    <source>
        <dbReference type="ARBA" id="ARBA00022833"/>
    </source>
</evidence>
<reference evidence="7" key="1">
    <citation type="submission" date="2022-11" db="UniProtKB">
        <authorList>
            <consortium name="WormBaseParasite"/>
        </authorList>
    </citation>
    <scope>IDENTIFICATION</scope>
</reference>
<keyword evidence="1 3" id="KW-0863">Zinc-finger</keyword>
<feature type="compositionally biased region" description="Polar residues" evidence="4">
    <location>
        <begin position="419"/>
        <end position="432"/>
    </location>
</feature>
<dbReference type="InterPro" id="IPR001841">
    <property type="entry name" value="Znf_RING"/>
</dbReference>
<dbReference type="PROSITE" id="PS50089">
    <property type="entry name" value="ZF_RING_2"/>
    <property type="match status" value="1"/>
</dbReference>
<dbReference type="SMART" id="SM00184">
    <property type="entry name" value="RING"/>
    <property type="match status" value="1"/>
</dbReference>